<evidence type="ECO:0008006" key="7">
    <source>
        <dbReference type="Google" id="ProtNLM"/>
    </source>
</evidence>
<dbReference type="CDD" id="cd13585">
    <property type="entry name" value="PBP2_TMBP_like"/>
    <property type="match status" value="1"/>
</dbReference>
<sequence length="434" mass="48194">MKQLKKVKVVSLMLVGILLLSSVVGCSQKGSESTSGKSSGKSVSLTFMIWDINQQPGMEDMVADYVKDHPNVSIEVQTVNWDEYWTKLEAAATSKTLPDIFWMHTNEFMKYATAGKLADVTKLYEDSNYYANNFPSGLIKNFTYEGKMYGVPKDWDTIALAYNKDLFNQAGVSYPDDTWTWETVIDAAQKIKDKTGAWGFLAPLDDQSGYLNLVKQAGGYIISEDGKKSGFTDPGTKKGIQTWISLQLDYGFSPKQATFAETDAGSLFGSGQGAMMLLGSWNVNPYLQNYPDLNWDLAVLPKMSDPVKGDGRGTIYNGLAYSTGADNKNLDVVKDFLKYLGTEKAMIIQGKSGAAIPAYNGTAKYWVENYQDKLNVQVYEDMMEYGEQFYNSKSKSQWVSTVGDTLLEVYNGTKDLDTALQELQTTVDEYLAGE</sequence>
<comment type="similarity">
    <text evidence="1">Belongs to the bacterial solute-binding protein 1 family.</text>
</comment>
<dbReference type="Gene3D" id="3.40.190.10">
    <property type="entry name" value="Periplasmic binding protein-like II"/>
    <property type="match status" value="1"/>
</dbReference>
<gene>
    <name evidence="5" type="ORF">CDQ84_04165</name>
</gene>
<dbReference type="AlphaFoldDB" id="A0A2K2EWR2"/>
<evidence type="ECO:0000256" key="1">
    <source>
        <dbReference type="ARBA" id="ARBA00008520"/>
    </source>
</evidence>
<dbReference type="EMBL" id="NIOJ01000006">
    <property type="protein sequence ID" value="PNU00852.1"/>
    <property type="molecule type" value="Genomic_DNA"/>
</dbReference>
<evidence type="ECO:0000256" key="2">
    <source>
        <dbReference type="ARBA" id="ARBA00022448"/>
    </source>
</evidence>
<proteinExistence type="inferred from homology"/>
<keyword evidence="2" id="KW-0813">Transport</keyword>
<evidence type="ECO:0000313" key="5">
    <source>
        <dbReference type="EMBL" id="PNU00852.1"/>
    </source>
</evidence>
<accession>A0A2K2EWR2</accession>
<evidence type="ECO:0000256" key="3">
    <source>
        <dbReference type="ARBA" id="ARBA00022729"/>
    </source>
</evidence>
<organism evidence="5 6">
    <name type="scientific">Clostridium thermosuccinogenes</name>
    <dbReference type="NCBI Taxonomy" id="84032"/>
    <lineage>
        <taxon>Bacteria</taxon>
        <taxon>Bacillati</taxon>
        <taxon>Bacillota</taxon>
        <taxon>Clostridia</taxon>
        <taxon>Eubacteriales</taxon>
        <taxon>Clostridiaceae</taxon>
        <taxon>Clostridium</taxon>
    </lineage>
</organism>
<dbReference type="OrthoDB" id="362670at2"/>
<feature type="chain" id="PRO_5038786051" description="Sugar ABC transporter substrate-binding protein" evidence="4">
    <location>
        <begin position="27"/>
        <end position="434"/>
    </location>
</feature>
<comment type="caution">
    <text evidence="5">The sequence shown here is derived from an EMBL/GenBank/DDBJ whole genome shotgun (WGS) entry which is preliminary data.</text>
</comment>
<evidence type="ECO:0000256" key="4">
    <source>
        <dbReference type="SAM" id="SignalP"/>
    </source>
</evidence>
<dbReference type="GO" id="GO:1901982">
    <property type="term" value="F:maltose binding"/>
    <property type="evidence" value="ECO:0007669"/>
    <property type="project" value="TreeGrafter"/>
</dbReference>
<dbReference type="PANTHER" id="PTHR30061:SF50">
    <property type="entry name" value="MALTOSE_MALTODEXTRIN-BINDING PERIPLASMIC PROTEIN"/>
    <property type="match status" value="1"/>
</dbReference>
<name>A0A2K2EWR2_9CLOT</name>
<dbReference type="InterPro" id="IPR006059">
    <property type="entry name" value="SBP"/>
</dbReference>
<dbReference type="PROSITE" id="PS51257">
    <property type="entry name" value="PROKAR_LIPOPROTEIN"/>
    <property type="match status" value="1"/>
</dbReference>
<feature type="signal peptide" evidence="4">
    <location>
        <begin position="1"/>
        <end position="26"/>
    </location>
</feature>
<dbReference type="Pfam" id="PF01547">
    <property type="entry name" value="SBP_bac_1"/>
    <property type="match status" value="1"/>
</dbReference>
<reference evidence="5 6" key="1">
    <citation type="submission" date="2017-06" db="EMBL/GenBank/DDBJ databases">
        <title>Investigating the central metabolism of Clostridium thermosuccinogenes.</title>
        <authorList>
            <person name="Koendjbiharie J.G."/>
            <person name="van Kranenburg R."/>
        </authorList>
    </citation>
    <scope>NUCLEOTIDE SEQUENCE [LARGE SCALE GENOMIC DNA]</scope>
    <source>
        <strain evidence="5 6">DSM 5806</strain>
    </source>
</reference>
<evidence type="ECO:0000313" key="6">
    <source>
        <dbReference type="Proteomes" id="UP000236151"/>
    </source>
</evidence>
<dbReference type="Proteomes" id="UP000236151">
    <property type="component" value="Unassembled WGS sequence"/>
</dbReference>
<dbReference type="GO" id="GO:0042956">
    <property type="term" value="P:maltodextrin transmembrane transport"/>
    <property type="evidence" value="ECO:0007669"/>
    <property type="project" value="TreeGrafter"/>
</dbReference>
<dbReference type="PANTHER" id="PTHR30061">
    <property type="entry name" value="MALTOSE-BINDING PERIPLASMIC PROTEIN"/>
    <property type="match status" value="1"/>
</dbReference>
<keyword evidence="3 4" id="KW-0732">Signal</keyword>
<dbReference type="RefSeq" id="WP_103080467.1">
    <property type="nucleotide sequence ID" value="NZ_CP021850.1"/>
</dbReference>
<dbReference type="GO" id="GO:0055052">
    <property type="term" value="C:ATP-binding cassette (ABC) transporter complex, substrate-binding subunit-containing"/>
    <property type="evidence" value="ECO:0007669"/>
    <property type="project" value="TreeGrafter"/>
</dbReference>
<dbReference type="GO" id="GO:0015768">
    <property type="term" value="P:maltose transport"/>
    <property type="evidence" value="ECO:0007669"/>
    <property type="project" value="TreeGrafter"/>
</dbReference>
<keyword evidence="6" id="KW-1185">Reference proteome</keyword>
<dbReference type="KEGG" id="cthd:CDO33_19140"/>
<protein>
    <recommendedName>
        <fullName evidence="7">Sugar ABC transporter substrate-binding protein</fullName>
    </recommendedName>
</protein>
<dbReference type="SUPFAM" id="SSF53850">
    <property type="entry name" value="Periplasmic binding protein-like II"/>
    <property type="match status" value="1"/>
</dbReference>